<dbReference type="PANTHER" id="PTHR32071:SF57">
    <property type="entry name" value="C4-DICARBOXYLATE TRANSPORT TRANSCRIPTIONAL REGULATORY PROTEIN DCTD"/>
    <property type="match status" value="1"/>
</dbReference>
<dbReference type="InterPro" id="IPR002078">
    <property type="entry name" value="Sigma_54_int"/>
</dbReference>
<dbReference type="Gene3D" id="1.10.10.60">
    <property type="entry name" value="Homeodomain-like"/>
    <property type="match status" value="1"/>
</dbReference>
<gene>
    <name evidence="8" type="ORF">ASZ90_001272</name>
</gene>
<proteinExistence type="predicted"/>
<dbReference type="GO" id="GO:0043565">
    <property type="term" value="F:sequence-specific DNA binding"/>
    <property type="evidence" value="ECO:0007669"/>
    <property type="project" value="InterPro"/>
</dbReference>
<evidence type="ECO:0000313" key="8">
    <source>
        <dbReference type="EMBL" id="KUG28847.1"/>
    </source>
</evidence>
<protein>
    <submittedName>
        <fullName evidence="8">Two component, sigma54 specific, transcriptional regulator, fis family</fullName>
    </submittedName>
</protein>
<evidence type="ECO:0000256" key="4">
    <source>
        <dbReference type="ARBA" id="ARBA00023125"/>
    </source>
</evidence>
<dbReference type="InterPro" id="IPR029016">
    <property type="entry name" value="GAF-like_dom_sf"/>
</dbReference>
<evidence type="ECO:0000256" key="2">
    <source>
        <dbReference type="ARBA" id="ARBA00022840"/>
    </source>
</evidence>
<sequence length="510" mass="56413">MKSQALEFHKALFEELDTSRLQQKFLSALLEMQNVERGSLWIADGDGYRCIAAVGSQSADIAGYVIPKSAQSIVGWVIENGRMTIAEAYKDKRHFREVEAGLDIKSTLILCYPLILRDGRVYGAVEIIDTAHGGSRLNLHKDYLELMEDLVAIGAIALGNALAFADKRDENEKLRRMIADLHVDTLIGQSEAFLAAQKSLRDYAKTDFPVLITGESGTGKELAAREIHRLSDRRNGPFLVQNVSAIPDTLLESELFGYRKGAFTGADKDKTGLFEAASGGTVFLDEIGDMALPLQARILRVIQENEIKPLGGTRAKQVDVRIISATNKDLRQAIAAGTFREDLYYRLNVLPLSLPPLRERRDDIPLLLNYFLRRDAKRLGIAPKKCTQKALRRLTDHPWKGNIREMENLVRYLLATLSCDIIDDADLPAAILSPPAPAAAPAPSAADPEAPGPGACPPDLCDKTWEEVERAYVLGLLEKCRWNITQAAAKAGVNRSTFDSRIKKLGIRKR</sequence>
<dbReference type="Pfam" id="PF00158">
    <property type="entry name" value="Sigma54_activat"/>
    <property type="match status" value="1"/>
</dbReference>
<dbReference type="Gene3D" id="1.10.8.60">
    <property type="match status" value="1"/>
</dbReference>
<dbReference type="Gene3D" id="3.30.450.40">
    <property type="match status" value="1"/>
</dbReference>
<dbReference type="InterPro" id="IPR058031">
    <property type="entry name" value="AAA_lid_NorR"/>
</dbReference>
<keyword evidence="4" id="KW-0238">DNA-binding</keyword>
<dbReference type="EMBL" id="LNQE01000169">
    <property type="protein sequence ID" value="KUG28847.1"/>
    <property type="molecule type" value="Genomic_DNA"/>
</dbReference>
<keyword evidence="5" id="KW-0804">Transcription</keyword>
<dbReference type="SMART" id="SM00065">
    <property type="entry name" value="GAF"/>
    <property type="match status" value="1"/>
</dbReference>
<name>A0A0W8G6S3_9ZZZZ</name>
<dbReference type="InterPro" id="IPR025943">
    <property type="entry name" value="Sigma_54_int_dom_ATP-bd_2"/>
</dbReference>
<evidence type="ECO:0000256" key="5">
    <source>
        <dbReference type="ARBA" id="ARBA00023163"/>
    </source>
</evidence>
<organism evidence="8">
    <name type="scientific">hydrocarbon metagenome</name>
    <dbReference type="NCBI Taxonomy" id="938273"/>
    <lineage>
        <taxon>unclassified sequences</taxon>
        <taxon>metagenomes</taxon>
        <taxon>ecological metagenomes</taxon>
    </lineage>
</organism>
<feature type="region of interest" description="Disordered" evidence="6">
    <location>
        <begin position="438"/>
        <end position="457"/>
    </location>
</feature>
<dbReference type="PANTHER" id="PTHR32071">
    <property type="entry name" value="TRANSCRIPTIONAL REGULATORY PROTEIN"/>
    <property type="match status" value="1"/>
</dbReference>
<dbReference type="Pfam" id="PF13185">
    <property type="entry name" value="GAF_2"/>
    <property type="match status" value="1"/>
</dbReference>
<feature type="domain" description="Sigma-54 factor interaction" evidence="7">
    <location>
        <begin position="186"/>
        <end position="415"/>
    </location>
</feature>
<dbReference type="FunFam" id="3.40.50.300:FF:000006">
    <property type="entry name" value="DNA-binding transcriptional regulator NtrC"/>
    <property type="match status" value="1"/>
</dbReference>
<dbReference type="SUPFAM" id="SSF55781">
    <property type="entry name" value="GAF domain-like"/>
    <property type="match status" value="1"/>
</dbReference>
<dbReference type="InterPro" id="IPR002197">
    <property type="entry name" value="HTH_Fis"/>
</dbReference>
<dbReference type="SUPFAM" id="SSF46689">
    <property type="entry name" value="Homeodomain-like"/>
    <property type="match status" value="1"/>
</dbReference>
<dbReference type="CDD" id="cd00009">
    <property type="entry name" value="AAA"/>
    <property type="match status" value="1"/>
</dbReference>
<dbReference type="InterPro" id="IPR027417">
    <property type="entry name" value="P-loop_NTPase"/>
</dbReference>
<dbReference type="Pfam" id="PF25601">
    <property type="entry name" value="AAA_lid_14"/>
    <property type="match status" value="1"/>
</dbReference>
<comment type="caution">
    <text evidence="8">The sequence shown here is derived from an EMBL/GenBank/DDBJ whole genome shotgun (WGS) entry which is preliminary data.</text>
</comment>
<dbReference type="PROSITE" id="PS50045">
    <property type="entry name" value="SIGMA54_INTERACT_4"/>
    <property type="match status" value="1"/>
</dbReference>
<dbReference type="SMART" id="SM00382">
    <property type="entry name" value="AAA"/>
    <property type="match status" value="1"/>
</dbReference>
<dbReference type="AlphaFoldDB" id="A0A0W8G6S3"/>
<keyword evidence="1" id="KW-0547">Nucleotide-binding</keyword>
<dbReference type="Gene3D" id="3.40.50.300">
    <property type="entry name" value="P-loop containing nucleotide triphosphate hydrolases"/>
    <property type="match status" value="1"/>
</dbReference>
<accession>A0A0W8G6S3</accession>
<dbReference type="SUPFAM" id="SSF52540">
    <property type="entry name" value="P-loop containing nucleoside triphosphate hydrolases"/>
    <property type="match status" value="1"/>
</dbReference>
<dbReference type="GO" id="GO:0005524">
    <property type="term" value="F:ATP binding"/>
    <property type="evidence" value="ECO:0007669"/>
    <property type="project" value="UniProtKB-KW"/>
</dbReference>
<dbReference type="InterPro" id="IPR003593">
    <property type="entry name" value="AAA+_ATPase"/>
</dbReference>
<evidence type="ECO:0000256" key="3">
    <source>
        <dbReference type="ARBA" id="ARBA00023015"/>
    </source>
</evidence>
<dbReference type="InterPro" id="IPR003018">
    <property type="entry name" value="GAF"/>
</dbReference>
<dbReference type="Pfam" id="PF02954">
    <property type="entry name" value="HTH_8"/>
    <property type="match status" value="1"/>
</dbReference>
<reference evidence="8" key="1">
    <citation type="journal article" date="2015" name="Proc. Natl. Acad. Sci. U.S.A.">
        <title>Networks of energetic and metabolic interactions define dynamics in microbial communities.</title>
        <authorList>
            <person name="Embree M."/>
            <person name="Liu J.K."/>
            <person name="Al-Bassam M.M."/>
            <person name="Zengler K."/>
        </authorList>
    </citation>
    <scope>NUCLEOTIDE SEQUENCE</scope>
</reference>
<evidence type="ECO:0000259" key="7">
    <source>
        <dbReference type="PROSITE" id="PS50045"/>
    </source>
</evidence>
<dbReference type="InterPro" id="IPR009057">
    <property type="entry name" value="Homeodomain-like_sf"/>
</dbReference>
<keyword evidence="3" id="KW-0805">Transcription regulation</keyword>
<dbReference type="GO" id="GO:0006355">
    <property type="term" value="P:regulation of DNA-templated transcription"/>
    <property type="evidence" value="ECO:0007669"/>
    <property type="project" value="InterPro"/>
</dbReference>
<keyword evidence="2" id="KW-0067">ATP-binding</keyword>
<evidence type="ECO:0000256" key="1">
    <source>
        <dbReference type="ARBA" id="ARBA00022741"/>
    </source>
</evidence>
<dbReference type="PROSITE" id="PS00676">
    <property type="entry name" value="SIGMA54_INTERACT_2"/>
    <property type="match status" value="1"/>
</dbReference>
<evidence type="ECO:0000256" key="6">
    <source>
        <dbReference type="SAM" id="MobiDB-lite"/>
    </source>
</evidence>